<sequence>METFSTEERNAVDNKGVSVDKMYQVFNKKLDGSKGKQKTFTINFYHTSSQLLINGAHIDIFVKEIYSQLCNEIKQKHHDLNVINNNIFETLENLELKQKSSVNLHILDHNETLENLELKQQSSLNLQTMDQNATNTSQELETPQIKLKTSRNDHLVNNDSIQESSFQNIDLCPMCQQPSQDDTIECSECSLWLHFTCAGISDKNLQTFRQNDFICHICSENLLYYTNQIENEHDHQHNDSLITVKTLHNNNEINSTKTDTDKPDNIVIDPPIRNQIQEQEVHSTENYEINEINKTTLNV</sequence>
<evidence type="ECO:0000313" key="6">
    <source>
        <dbReference type="EMBL" id="CAC5420981.1"/>
    </source>
</evidence>
<dbReference type="AlphaFoldDB" id="A0A6J8EPH8"/>
<dbReference type="InterPro" id="IPR013083">
    <property type="entry name" value="Znf_RING/FYVE/PHD"/>
</dbReference>
<reference evidence="6 7" key="1">
    <citation type="submission" date="2020-06" db="EMBL/GenBank/DDBJ databases">
        <authorList>
            <person name="Li R."/>
            <person name="Bekaert M."/>
        </authorList>
    </citation>
    <scope>NUCLEOTIDE SEQUENCE [LARGE SCALE GENOMIC DNA]</scope>
    <source>
        <strain evidence="7">wild</strain>
    </source>
</reference>
<evidence type="ECO:0000256" key="1">
    <source>
        <dbReference type="ARBA" id="ARBA00022723"/>
    </source>
</evidence>
<evidence type="ECO:0000256" key="3">
    <source>
        <dbReference type="ARBA" id="ARBA00022833"/>
    </source>
</evidence>
<dbReference type="SUPFAM" id="SSF57903">
    <property type="entry name" value="FYVE/PHD zinc finger"/>
    <property type="match status" value="1"/>
</dbReference>
<dbReference type="InterPro" id="IPR019787">
    <property type="entry name" value="Znf_PHD-finger"/>
</dbReference>
<keyword evidence="1" id="KW-0479">Metal-binding</keyword>
<gene>
    <name evidence="6" type="ORF">MCOR_53150</name>
</gene>
<dbReference type="PROSITE" id="PS50016">
    <property type="entry name" value="ZF_PHD_2"/>
    <property type="match status" value="1"/>
</dbReference>
<accession>A0A6J8EPH8</accession>
<evidence type="ECO:0000313" key="7">
    <source>
        <dbReference type="Proteomes" id="UP000507470"/>
    </source>
</evidence>
<dbReference type="SMART" id="SM00249">
    <property type="entry name" value="PHD"/>
    <property type="match status" value="1"/>
</dbReference>
<dbReference type="PROSITE" id="PS01359">
    <property type="entry name" value="ZF_PHD_1"/>
    <property type="match status" value="1"/>
</dbReference>
<protein>
    <recommendedName>
        <fullName evidence="5">PHD-type domain-containing protein</fullName>
    </recommendedName>
</protein>
<organism evidence="6 7">
    <name type="scientific">Mytilus coruscus</name>
    <name type="common">Sea mussel</name>
    <dbReference type="NCBI Taxonomy" id="42192"/>
    <lineage>
        <taxon>Eukaryota</taxon>
        <taxon>Metazoa</taxon>
        <taxon>Spiralia</taxon>
        <taxon>Lophotrochozoa</taxon>
        <taxon>Mollusca</taxon>
        <taxon>Bivalvia</taxon>
        <taxon>Autobranchia</taxon>
        <taxon>Pteriomorphia</taxon>
        <taxon>Mytilida</taxon>
        <taxon>Mytiloidea</taxon>
        <taxon>Mytilidae</taxon>
        <taxon>Mytilinae</taxon>
        <taxon>Mytilus</taxon>
    </lineage>
</organism>
<dbReference type="GO" id="GO:0008270">
    <property type="term" value="F:zinc ion binding"/>
    <property type="evidence" value="ECO:0007669"/>
    <property type="project" value="UniProtKB-KW"/>
</dbReference>
<keyword evidence="2 4" id="KW-0863">Zinc-finger</keyword>
<proteinExistence type="predicted"/>
<keyword evidence="3" id="KW-0862">Zinc</keyword>
<dbReference type="InterPro" id="IPR011011">
    <property type="entry name" value="Znf_FYVE_PHD"/>
</dbReference>
<dbReference type="InterPro" id="IPR019786">
    <property type="entry name" value="Zinc_finger_PHD-type_CS"/>
</dbReference>
<dbReference type="Gene3D" id="3.30.40.10">
    <property type="entry name" value="Zinc/RING finger domain, C3HC4 (zinc finger)"/>
    <property type="match status" value="1"/>
</dbReference>
<evidence type="ECO:0000256" key="2">
    <source>
        <dbReference type="ARBA" id="ARBA00022771"/>
    </source>
</evidence>
<name>A0A6J8EPH8_MYTCO</name>
<evidence type="ECO:0000256" key="4">
    <source>
        <dbReference type="PROSITE-ProRule" id="PRU00146"/>
    </source>
</evidence>
<keyword evidence="7" id="KW-1185">Reference proteome</keyword>
<feature type="domain" description="PHD-type" evidence="5">
    <location>
        <begin position="169"/>
        <end position="221"/>
    </location>
</feature>
<dbReference type="OrthoDB" id="8045689at2759"/>
<dbReference type="EMBL" id="CACVKT020009206">
    <property type="protein sequence ID" value="CAC5420981.1"/>
    <property type="molecule type" value="Genomic_DNA"/>
</dbReference>
<dbReference type="Proteomes" id="UP000507470">
    <property type="component" value="Unassembled WGS sequence"/>
</dbReference>
<dbReference type="InterPro" id="IPR001965">
    <property type="entry name" value="Znf_PHD"/>
</dbReference>
<evidence type="ECO:0000259" key="5">
    <source>
        <dbReference type="PROSITE" id="PS50016"/>
    </source>
</evidence>